<name>A0A2M7XH32_9BACT</name>
<evidence type="ECO:0000313" key="2">
    <source>
        <dbReference type="Proteomes" id="UP000229749"/>
    </source>
</evidence>
<dbReference type="EMBL" id="PFWS01000045">
    <property type="protein sequence ID" value="PJA47165.1"/>
    <property type="molecule type" value="Genomic_DNA"/>
</dbReference>
<gene>
    <name evidence="1" type="ORF">CO172_02920</name>
</gene>
<proteinExistence type="predicted"/>
<reference evidence="2" key="1">
    <citation type="submission" date="2017-09" db="EMBL/GenBank/DDBJ databases">
        <title>Depth-based differentiation of microbial function through sediment-hosted aquifers and enrichment of novel symbionts in the deep terrestrial subsurface.</title>
        <authorList>
            <person name="Probst A.J."/>
            <person name="Ladd B."/>
            <person name="Jarett J.K."/>
            <person name="Geller-Mcgrath D.E."/>
            <person name="Sieber C.M.K."/>
            <person name="Emerson J.B."/>
            <person name="Anantharaman K."/>
            <person name="Thomas B.C."/>
            <person name="Malmstrom R."/>
            <person name="Stieglmeier M."/>
            <person name="Klingl A."/>
            <person name="Woyke T."/>
            <person name="Ryan C.M."/>
            <person name="Banfield J.F."/>
        </authorList>
    </citation>
    <scope>NUCLEOTIDE SEQUENCE [LARGE SCALE GENOMIC DNA]</scope>
</reference>
<organism evidence="1 2">
    <name type="scientific">Candidatus Uhrbacteria bacterium CG_4_9_14_3_um_filter_36_7</name>
    <dbReference type="NCBI Taxonomy" id="1975033"/>
    <lineage>
        <taxon>Bacteria</taxon>
        <taxon>Candidatus Uhriibacteriota</taxon>
    </lineage>
</organism>
<dbReference type="AlphaFoldDB" id="A0A2M7XH32"/>
<sequence>MSKTPNYDAKIKMILNAAILGERTCRLTGEKWNFDEEHLGWCQKFSIPPSFISPKTRVKLLFGFSTGIAIWKRPHSFTNKHILSCVHPDSPYKVIADKEWYEFEPSIPENKLNLNQPFLPQMEELAYSVPVCALLDTGTNENTIGVDLVNAKDCYMGFGGVNMKDLCYFSIGTGCEQSVDITNNFYTRQSFYINHCERLFNCQVVFESQDCLNSSFLFDCRNCEYCFGATNKRNRKYLWWNEQLSKEEWEKRRADIDLRSYKIFENWLNYFHSFIEQKAIWPENFNVKSEDSTGDYLCNCLRCYYGFWQKDSRDCFWSPFNEKNEQCYFVIWSGQTSDSYSSMAFNSHDLRCCYYCLNCKNLEYSLLCKDCEYCFGCTGLRKKSFYIYNTPYTEVDYWQKVDELKCAMLDRKEYGEFFPARMALMGFPFSGGESFYHFSDKELEAFGAVFFDTRKGSIIEPEANILNIEDIPDYLQDINEDEFIGKAIYDSESQRLYSVTPEEFCFYKEHNLPFPRKHFLTRLKKLMSYCNSAFADEQTICQSCNLPLNVHPNQTFKNRQILCYPCYIKYLEVNG</sequence>
<evidence type="ECO:0008006" key="3">
    <source>
        <dbReference type="Google" id="ProtNLM"/>
    </source>
</evidence>
<comment type="caution">
    <text evidence="1">The sequence shown here is derived from an EMBL/GenBank/DDBJ whole genome shotgun (WGS) entry which is preliminary data.</text>
</comment>
<protein>
    <recommendedName>
        <fullName evidence="3">Caib/baif family protein</fullName>
    </recommendedName>
</protein>
<accession>A0A2M7XH32</accession>
<dbReference type="Proteomes" id="UP000229749">
    <property type="component" value="Unassembled WGS sequence"/>
</dbReference>
<evidence type="ECO:0000313" key="1">
    <source>
        <dbReference type="EMBL" id="PJA47165.1"/>
    </source>
</evidence>